<keyword evidence="2 4" id="KW-0547">Nucleotide-binding</keyword>
<dbReference type="InterPro" id="IPR011761">
    <property type="entry name" value="ATP-grasp"/>
</dbReference>
<dbReference type="PROSITE" id="PS50975">
    <property type="entry name" value="ATP_GRASP"/>
    <property type="match status" value="1"/>
</dbReference>
<evidence type="ECO:0000313" key="7">
    <source>
        <dbReference type="Proteomes" id="UP001165275"/>
    </source>
</evidence>
<dbReference type="RefSeq" id="WP_248946252.1">
    <property type="nucleotide sequence ID" value="NZ_CBCSGY010000073.1"/>
</dbReference>
<dbReference type="PANTHER" id="PTHR43585:SF2">
    <property type="entry name" value="ATP-GRASP ENZYME FSQD"/>
    <property type="match status" value="1"/>
</dbReference>
<evidence type="ECO:0000313" key="6">
    <source>
        <dbReference type="EMBL" id="MCL1030067.1"/>
    </source>
</evidence>
<evidence type="ECO:0000256" key="1">
    <source>
        <dbReference type="ARBA" id="ARBA00022598"/>
    </source>
</evidence>
<name>A0ABT0KE42_9GAMM</name>
<dbReference type="Pfam" id="PF13535">
    <property type="entry name" value="ATP-grasp_4"/>
    <property type="match status" value="1"/>
</dbReference>
<accession>A0ABT0KE42</accession>
<reference evidence="6" key="1">
    <citation type="submission" date="2021-04" db="EMBL/GenBank/DDBJ databases">
        <title>Genome sequence of Serratia sp. arafor3.</title>
        <authorList>
            <person name="Besaury L."/>
        </authorList>
    </citation>
    <scope>NUCLEOTIDE SEQUENCE</scope>
    <source>
        <strain evidence="6">Arafor3</strain>
    </source>
</reference>
<dbReference type="Proteomes" id="UP001165275">
    <property type="component" value="Unassembled WGS sequence"/>
</dbReference>
<dbReference type="InterPro" id="IPR052032">
    <property type="entry name" value="ATP-dep_AA_Ligase"/>
</dbReference>
<evidence type="ECO:0000259" key="5">
    <source>
        <dbReference type="PROSITE" id="PS50975"/>
    </source>
</evidence>
<feature type="domain" description="ATP-grasp" evidence="5">
    <location>
        <begin position="117"/>
        <end position="316"/>
    </location>
</feature>
<proteinExistence type="predicted"/>
<keyword evidence="7" id="KW-1185">Reference proteome</keyword>
<keyword evidence="3 4" id="KW-0067">ATP-binding</keyword>
<dbReference type="EMBL" id="JAGQDC010000010">
    <property type="protein sequence ID" value="MCL1030067.1"/>
    <property type="molecule type" value="Genomic_DNA"/>
</dbReference>
<dbReference type="Gene3D" id="3.30.470.20">
    <property type="entry name" value="ATP-grasp fold, B domain"/>
    <property type="match status" value="1"/>
</dbReference>
<protein>
    <submittedName>
        <fullName evidence="6">ATP-grasp domain-containing protein</fullName>
    </submittedName>
</protein>
<keyword evidence="1" id="KW-0436">Ligase</keyword>
<gene>
    <name evidence="6" type="ORF">KAJ71_13685</name>
</gene>
<evidence type="ECO:0000256" key="2">
    <source>
        <dbReference type="ARBA" id="ARBA00022741"/>
    </source>
</evidence>
<organism evidence="6 7">
    <name type="scientific">Serratia silvae</name>
    <dbReference type="NCBI Taxonomy" id="2824122"/>
    <lineage>
        <taxon>Bacteria</taxon>
        <taxon>Pseudomonadati</taxon>
        <taxon>Pseudomonadota</taxon>
        <taxon>Gammaproteobacteria</taxon>
        <taxon>Enterobacterales</taxon>
        <taxon>Yersiniaceae</taxon>
        <taxon>Serratia</taxon>
    </lineage>
</organism>
<comment type="caution">
    <text evidence="6">The sequence shown here is derived from an EMBL/GenBank/DDBJ whole genome shotgun (WGS) entry which is preliminary data.</text>
</comment>
<dbReference type="SUPFAM" id="SSF56059">
    <property type="entry name" value="Glutathione synthetase ATP-binding domain-like"/>
    <property type="match status" value="1"/>
</dbReference>
<dbReference type="PANTHER" id="PTHR43585">
    <property type="entry name" value="FUMIPYRROLE BIOSYNTHESIS PROTEIN C"/>
    <property type="match status" value="1"/>
</dbReference>
<sequence length="413" mass="45701">MSVIAVLESNLAGNGALVIQAAKLKGYKTLFVCGNKAEYANAVINPIDFADEVAVVDSYDIAKLLAFFQSYPDTVDAVMAFDDFRMIQAAIINQFLNLPHAPAVEALLTVRFKHLLREKLNNTAYSIGFTRLAGNSTAHQALLKYPCVIKPVDESGSIGVKVCHSKSESDEAIDYILSLPKYNGRGFSVSKDILVEEFITGEEYSAELVWDCENEDWRLLGVTQKFVTPPPFCVEKAHIFPYADGSEFSEQVSLHANRILEHVGLRNTFVHMEFKFSDGRFDVIEINPRLGGDMIIELMKNAKGYDAAGLMLEANINHPLSIENTDEQGDAAAIVYITDSRGGHITDITVESDGDIFSRINIFSLPKTLNGLRSSEDRLGYVILNKDRYQQIELRVNALLDGNGFNITQSALS</sequence>
<evidence type="ECO:0000256" key="3">
    <source>
        <dbReference type="ARBA" id="ARBA00022840"/>
    </source>
</evidence>
<evidence type="ECO:0000256" key="4">
    <source>
        <dbReference type="PROSITE-ProRule" id="PRU00409"/>
    </source>
</evidence>